<dbReference type="EMBL" id="JAPDFW010000095">
    <property type="protein sequence ID" value="KAJ5070463.1"/>
    <property type="molecule type" value="Genomic_DNA"/>
</dbReference>
<evidence type="ECO:0000256" key="1">
    <source>
        <dbReference type="SAM" id="SignalP"/>
    </source>
</evidence>
<proteinExistence type="predicted"/>
<protein>
    <submittedName>
        <fullName evidence="2">Uncharacterized protein</fullName>
    </submittedName>
</protein>
<dbReference type="Proteomes" id="UP001149090">
    <property type="component" value="Unassembled WGS sequence"/>
</dbReference>
<dbReference type="AlphaFoldDB" id="A0A9Q0LFB7"/>
<organism evidence="2 3">
    <name type="scientific">Anaeramoeba ignava</name>
    <name type="common">Anaerobic marine amoeba</name>
    <dbReference type="NCBI Taxonomy" id="1746090"/>
    <lineage>
        <taxon>Eukaryota</taxon>
        <taxon>Metamonada</taxon>
        <taxon>Anaeramoebidae</taxon>
        <taxon>Anaeramoeba</taxon>
    </lineage>
</organism>
<reference evidence="2" key="1">
    <citation type="submission" date="2022-10" db="EMBL/GenBank/DDBJ databases">
        <title>Novel sulphate-reducing endosymbionts in the free-living metamonad Anaeramoeba.</title>
        <authorList>
            <person name="Jerlstrom-Hultqvist J."/>
            <person name="Cepicka I."/>
            <person name="Gallot-Lavallee L."/>
            <person name="Salas-Leiva D."/>
            <person name="Curtis B.A."/>
            <person name="Zahonova K."/>
            <person name="Pipaliya S."/>
            <person name="Dacks J."/>
            <person name="Roger A.J."/>
        </authorList>
    </citation>
    <scope>NUCLEOTIDE SEQUENCE</scope>
    <source>
        <strain evidence="2">BMAN</strain>
    </source>
</reference>
<evidence type="ECO:0000313" key="3">
    <source>
        <dbReference type="Proteomes" id="UP001149090"/>
    </source>
</evidence>
<accession>A0A9Q0LFB7</accession>
<comment type="caution">
    <text evidence="2">The sequence shown here is derived from an EMBL/GenBank/DDBJ whole genome shotgun (WGS) entry which is preliminary data.</text>
</comment>
<feature type="chain" id="PRO_5040427859" evidence="1">
    <location>
        <begin position="22"/>
        <end position="99"/>
    </location>
</feature>
<keyword evidence="3" id="KW-1185">Reference proteome</keyword>
<evidence type="ECO:0000313" key="2">
    <source>
        <dbReference type="EMBL" id="KAJ5070463.1"/>
    </source>
</evidence>
<name>A0A9Q0LFB7_ANAIG</name>
<keyword evidence="1" id="KW-0732">Signal</keyword>
<gene>
    <name evidence="2" type="ORF">M0811_10935</name>
</gene>
<sequence length="99" mass="11312">MINLYLIFICFLILIVNEVYCDCSYVGTDDAYKPTCLSQYCYWCGIQTDGVWGYTCASNNFLTCEQVYDANTASNSPWNRTLGLPYAKRVLCHSTNYPI</sequence>
<feature type="signal peptide" evidence="1">
    <location>
        <begin position="1"/>
        <end position="21"/>
    </location>
</feature>